<evidence type="ECO:0000313" key="2">
    <source>
        <dbReference type="EMBL" id="EFX61202.1"/>
    </source>
</evidence>
<dbReference type="HOGENOM" id="CLU_2017516_0_0_1"/>
<proteinExistence type="predicted"/>
<dbReference type="KEGG" id="dpx:DAPPUDRAFT_305939"/>
<gene>
    <name evidence="2" type="ORF">DAPPUDRAFT_305939</name>
</gene>
<feature type="signal peptide" evidence="1">
    <location>
        <begin position="1"/>
        <end position="21"/>
    </location>
</feature>
<protein>
    <submittedName>
        <fullName evidence="2">Uncharacterized protein</fullName>
    </submittedName>
</protein>
<reference evidence="2 3" key="1">
    <citation type="journal article" date="2011" name="Science">
        <title>The ecoresponsive genome of Daphnia pulex.</title>
        <authorList>
            <person name="Colbourne J.K."/>
            <person name="Pfrender M.E."/>
            <person name="Gilbert D."/>
            <person name="Thomas W.K."/>
            <person name="Tucker A."/>
            <person name="Oakley T.H."/>
            <person name="Tokishita S."/>
            <person name="Aerts A."/>
            <person name="Arnold G.J."/>
            <person name="Basu M.K."/>
            <person name="Bauer D.J."/>
            <person name="Caceres C.E."/>
            <person name="Carmel L."/>
            <person name="Casola C."/>
            <person name="Choi J.H."/>
            <person name="Detter J.C."/>
            <person name="Dong Q."/>
            <person name="Dusheyko S."/>
            <person name="Eads B.D."/>
            <person name="Frohlich T."/>
            <person name="Geiler-Samerotte K.A."/>
            <person name="Gerlach D."/>
            <person name="Hatcher P."/>
            <person name="Jogdeo S."/>
            <person name="Krijgsveld J."/>
            <person name="Kriventseva E.V."/>
            <person name="Kultz D."/>
            <person name="Laforsch C."/>
            <person name="Lindquist E."/>
            <person name="Lopez J."/>
            <person name="Manak J.R."/>
            <person name="Muller J."/>
            <person name="Pangilinan J."/>
            <person name="Patwardhan R.P."/>
            <person name="Pitluck S."/>
            <person name="Pritham E.J."/>
            <person name="Rechtsteiner A."/>
            <person name="Rho M."/>
            <person name="Rogozin I.B."/>
            <person name="Sakarya O."/>
            <person name="Salamov A."/>
            <person name="Schaack S."/>
            <person name="Shapiro H."/>
            <person name="Shiga Y."/>
            <person name="Skalitzky C."/>
            <person name="Smith Z."/>
            <person name="Souvorov A."/>
            <person name="Sung W."/>
            <person name="Tang Z."/>
            <person name="Tsuchiya D."/>
            <person name="Tu H."/>
            <person name="Vos H."/>
            <person name="Wang M."/>
            <person name="Wolf Y.I."/>
            <person name="Yamagata H."/>
            <person name="Yamada T."/>
            <person name="Ye Y."/>
            <person name="Shaw J.R."/>
            <person name="Andrews J."/>
            <person name="Crease T.J."/>
            <person name="Tang H."/>
            <person name="Lucas S.M."/>
            <person name="Robertson H.M."/>
            <person name="Bork P."/>
            <person name="Koonin E.V."/>
            <person name="Zdobnov E.M."/>
            <person name="Grigoriev I.V."/>
            <person name="Lynch M."/>
            <person name="Boore J.L."/>
        </authorList>
    </citation>
    <scope>NUCLEOTIDE SEQUENCE [LARGE SCALE GENOMIC DNA]</scope>
</reference>
<dbReference type="Proteomes" id="UP000000305">
    <property type="component" value="Unassembled WGS sequence"/>
</dbReference>
<organism evidence="2 3">
    <name type="scientific">Daphnia pulex</name>
    <name type="common">Water flea</name>
    <dbReference type="NCBI Taxonomy" id="6669"/>
    <lineage>
        <taxon>Eukaryota</taxon>
        <taxon>Metazoa</taxon>
        <taxon>Ecdysozoa</taxon>
        <taxon>Arthropoda</taxon>
        <taxon>Crustacea</taxon>
        <taxon>Branchiopoda</taxon>
        <taxon>Diplostraca</taxon>
        <taxon>Cladocera</taxon>
        <taxon>Anomopoda</taxon>
        <taxon>Daphniidae</taxon>
        <taxon>Daphnia</taxon>
    </lineage>
</organism>
<dbReference type="EMBL" id="GL734932">
    <property type="protein sequence ID" value="EFX61202.1"/>
    <property type="molecule type" value="Genomic_DNA"/>
</dbReference>
<name>E9I479_DAPPU</name>
<keyword evidence="3" id="KW-1185">Reference proteome</keyword>
<keyword evidence="1" id="KW-0732">Signal</keyword>
<evidence type="ECO:0000313" key="3">
    <source>
        <dbReference type="Proteomes" id="UP000000305"/>
    </source>
</evidence>
<feature type="chain" id="PRO_5003242078" evidence="1">
    <location>
        <begin position="22"/>
        <end position="123"/>
    </location>
</feature>
<dbReference type="OrthoDB" id="6366526at2759"/>
<evidence type="ECO:0000256" key="1">
    <source>
        <dbReference type="SAM" id="SignalP"/>
    </source>
</evidence>
<sequence>MFLRFLVAFFMLYVGHNNVLGAGMSYVNVAYPHSINALTCETDAAPVDNSTNALSDNEVDARKFTNVGLQFKKLEVSVSEEASSVEKSVKTDVKYQVKSDSIPLNSQDSFQSSFLGRLFRAQK</sequence>
<dbReference type="InParanoid" id="E9I479"/>
<accession>E9I479</accession>
<dbReference type="AlphaFoldDB" id="E9I479"/>